<dbReference type="Gene3D" id="1.10.490.10">
    <property type="entry name" value="Globins"/>
    <property type="match status" value="1"/>
</dbReference>
<dbReference type="PANTHER" id="PTHR46458">
    <property type="entry name" value="BLR2807 PROTEIN"/>
    <property type="match status" value="1"/>
</dbReference>
<evidence type="ECO:0000259" key="5">
    <source>
        <dbReference type="PROSITE" id="PS01033"/>
    </source>
</evidence>
<feature type="domain" description="Globin" evidence="5">
    <location>
        <begin position="44"/>
        <end position="201"/>
    </location>
</feature>
<keyword evidence="4" id="KW-0813">Transport</keyword>
<dbReference type="InterPro" id="IPR050532">
    <property type="entry name" value="Globin-like_OT"/>
</dbReference>
<keyword evidence="3" id="KW-0408">Iron</keyword>
<keyword evidence="4" id="KW-0561">Oxygen transport</keyword>
<dbReference type="InterPro" id="IPR009050">
    <property type="entry name" value="Globin-like_sf"/>
</dbReference>
<dbReference type="GO" id="GO:0019825">
    <property type="term" value="F:oxygen binding"/>
    <property type="evidence" value="ECO:0007669"/>
    <property type="project" value="InterPro"/>
</dbReference>
<keyword evidence="6" id="KW-1185">Reference proteome</keyword>
<dbReference type="PANTHER" id="PTHR46458:SF5">
    <property type="entry name" value="GLOBIN FAMILY PROFILE DOMAIN-CONTAINING PROTEIN"/>
    <property type="match status" value="1"/>
</dbReference>
<dbReference type="AlphaFoldDB" id="A0A8B8E522"/>
<evidence type="ECO:0000256" key="3">
    <source>
        <dbReference type="ARBA" id="ARBA00023004"/>
    </source>
</evidence>
<organism evidence="6 7">
    <name type="scientific">Crassostrea virginica</name>
    <name type="common">Eastern oyster</name>
    <dbReference type="NCBI Taxonomy" id="6565"/>
    <lineage>
        <taxon>Eukaryota</taxon>
        <taxon>Metazoa</taxon>
        <taxon>Spiralia</taxon>
        <taxon>Lophotrochozoa</taxon>
        <taxon>Mollusca</taxon>
        <taxon>Bivalvia</taxon>
        <taxon>Autobranchia</taxon>
        <taxon>Pteriomorphia</taxon>
        <taxon>Ostreida</taxon>
        <taxon>Ostreoidea</taxon>
        <taxon>Ostreidae</taxon>
        <taxon>Crassostrea</taxon>
    </lineage>
</organism>
<dbReference type="SUPFAM" id="SSF46458">
    <property type="entry name" value="Globin-like"/>
    <property type="match status" value="1"/>
</dbReference>
<reference evidence="7 8" key="1">
    <citation type="submission" date="2025-04" db="UniProtKB">
        <authorList>
            <consortium name="RefSeq"/>
        </authorList>
    </citation>
    <scope>IDENTIFICATION</scope>
    <source>
        <tissue evidence="7 8">Whole sample</tissue>
    </source>
</reference>
<dbReference type="GO" id="GO:0046872">
    <property type="term" value="F:metal ion binding"/>
    <property type="evidence" value="ECO:0007669"/>
    <property type="project" value="UniProtKB-KW"/>
</dbReference>
<name>A0A8B8E522_CRAVI</name>
<protein>
    <submittedName>
        <fullName evidence="7 8">Uncharacterized protein LOC111131519</fullName>
    </submittedName>
</protein>
<proteinExistence type="inferred from homology"/>
<accession>A0A8B8E522</accession>
<evidence type="ECO:0000313" key="6">
    <source>
        <dbReference type="Proteomes" id="UP000694844"/>
    </source>
</evidence>
<evidence type="ECO:0000256" key="2">
    <source>
        <dbReference type="ARBA" id="ARBA00022723"/>
    </source>
</evidence>
<dbReference type="InterPro" id="IPR000971">
    <property type="entry name" value="Globin"/>
</dbReference>
<dbReference type="KEGG" id="cvn:111131519"/>
<keyword evidence="2" id="KW-0479">Metal-binding</keyword>
<comment type="similarity">
    <text evidence="4">Belongs to the globin family.</text>
</comment>
<evidence type="ECO:0000313" key="9">
    <source>
        <dbReference type="RefSeq" id="XP_022334811.1"/>
    </source>
</evidence>
<evidence type="ECO:0000313" key="7">
    <source>
        <dbReference type="RefSeq" id="XP_022334809.1"/>
    </source>
</evidence>
<evidence type="ECO:0000256" key="4">
    <source>
        <dbReference type="RuleBase" id="RU000356"/>
    </source>
</evidence>
<sequence>MGCRLSSAEGDETAKAGSLTNVNEIMAESLPDPAPPAPTDPRLPLDARQVFKLKKSWKGIKRCMADTGVEMFIRMFRANEDIRNMFVRFRHLKTEDEIRVSELVEKHAISVMGTLDELISNIDNVDYVFDVLKATGQSHMKFPGFRTDLIWEMEKPFLEAVKITLGDRYSDNMDTIYRITIKFILDSVIKSSTPTANNSVS</sequence>
<dbReference type="RefSeq" id="XP_022334809.1">
    <property type="nucleotide sequence ID" value="XM_022479101.1"/>
</dbReference>
<evidence type="ECO:0000313" key="8">
    <source>
        <dbReference type="RefSeq" id="XP_022334810.1"/>
    </source>
</evidence>
<dbReference type="GO" id="GO:0020037">
    <property type="term" value="F:heme binding"/>
    <property type="evidence" value="ECO:0007669"/>
    <property type="project" value="InterPro"/>
</dbReference>
<keyword evidence="1 4" id="KW-0349">Heme</keyword>
<dbReference type="RefSeq" id="XP_022334811.1">
    <property type="nucleotide sequence ID" value="XM_022479103.1"/>
</dbReference>
<dbReference type="Proteomes" id="UP000694844">
    <property type="component" value="Chromosome 4"/>
</dbReference>
<dbReference type="RefSeq" id="XP_022334810.1">
    <property type="nucleotide sequence ID" value="XM_022479102.1"/>
</dbReference>
<dbReference type="GO" id="GO:0005344">
    <property type="term" value="F:oxygen carrier activity"/>
    <property type="evidence" value="ECO:0007669"/>
    <property type="project" value="UniProtKB-KW"/>
</dbReference>
<evidence type="ECO:0000256" key="1">
    <source>
        <dbReference type="ARBA" id="ARBA00022617"/>
    </source>
</evidence>
<dbReference type="GeneID" id="111131519"/>
<gene>
    <name evidence="7 8 9" type="primary">LOC111131519</name>
</gene>
<dbReference type="Pfam" id="PF00042">
    <property type="entry name" value="Globin"/>
    <property type="match status" value="1"/>
</dbReference>
<dbReference type="PROSITE" id="PS01033">
    <property type="entry name" value="GLOBIN"/>
    <property type="match status" value="1"/>
</dbReference>
<dbReference type="InterPro" id="IPR012292">
    <property type="entry name" value="Globin/Proto"/>
</dbReference>
<dbReference type="OrthoDB" id="6344802at2759"/>
<dbReference type="CDD" id="cd14766">
    <property type="entry name" value="CeGLB25-like"/>
    <property type="match status" value="1"/>
</dbReference>